<dbReference type="EMBL" id="QKYT01000760">
    <property type="protein sequence ID" value="RIA81669.1"/>
    <property type="molecule type" value="Genomic_DNA"/>
</dbReference>
<name>A0A397SA02_9GLOM</name>
<evidence type="ECO:0000313" key="2">
    <source>
        <dbReference type="Proteomes" id="UP000265703"/>
    </source>
</evidence>
<reference evidence="1 2" key="1">
    <citation type="submission" date="2018-06" db="EMBL/GenBank/DDBJ databases">
        <title>Comparative genomics reveals the genomic features of Rhizophagus irregularis, R. cerebriforme, R. diaphanum and Gigaspora rosea, and their symbiotic lifestyle signature.</title>
        <authorList>
            <person name="Morin E."/>
            <person name="San Clemente H."/>
            <person name="Chen E.C.H."/>
            <person name="De La Providencia I."/>
            <person name="Hainaut M."/>
            <person name="Kuo A."/>
            <person name="Kohler A."/>
            <person name="Murat C."/>
            <person name="Tang N."/>
            <person name="Roy S."/>
            <person name="Loubradou J."/>
            <person name="Henrissat B."/>
            <person name="Grigoriev I.V."/>
            <person name="Corradi N."/>
            <person name="Roux C."/>
            <person name="Martin F.M."/>
        </authorList>
    </citation>
    <scope>NUCLEOTIDE SEQUENCE [LARGE SCALE GENOMIC DNA]</scope>
    <source>
        <strain evidence="1 2">DAOM 227022</strain>
    </source>
</reference>
<dbReference type="Proteomes" id="UP000265703">
    <property type="component" value="Unassembled WGS sequence"/>
</dbReference>
<organism evidence="1 2">
    <name type="scientific">Glomus cerebriforme</name>
    <dbReference type="NCBI Taxonomy" id="658196"/>
    <lineage>
        <taxon>Eukaryota</taxon>
        <taxon>Fungi</taxon>
        <taxon>Fungi incertae sedis</taxon>
        <taxon>Mucoromycota</taxon>
        <taxon>Glomeromycotina</taxon>
        <taxon>Glomeromycetes</taxon>
        <taxon>Glomerales</taxon>
        <taxon>Glomeraceae</taxon>
        <taxon>Glomus</taxon>
    </lineage>
</organism>
<evidence type="ECO:0000313" key="1">
    <source>
        <dbReference type="EMBL" id="RIA81669.1"/>
    </source>
</evidence>
<proteinExistence type="predicted"/>
<keyword evidence="2" id="KW-1185">Reference proteome</keyword>
<gene>
    <name evidence="1" type="ORF">C1645_836608</name>
</gene>
<protein>
    <submittedName>
        <fullName evidence="1">Uncharacterized protein</fullName>
    </submittedName>
</protein>
<comment type="caution">
    <text evidence="1">The sequence shown here is derived from an EMBL/GenBank/DDBJ whole genome shotgun (WGS) entry which is preliminary data.</text>
</comment>
<dbReference type="AlphaFoldDB" id="A0A397SA02"/>
<sequence length="174" mass="19636">MSESEKKIEQLLEDDVKEVISKNPNQRSIKILTTLVQEKLNRLNELITFKQIYDRVMKELQYEAGHTVSNEVGPSQVAVPSNFSSDEARNIILSSLNHDYARESFARIPVSSLLNSPLLNAEGPFTRIPVSSLLNPTLLIAEGTFTRIPVSLLLNPPLTLEPKPDPPKFKSLWW</sequence>
<accession>A0A397SA02</accession>